<organism evidence="10 11">
    <name type="scientific">Penicillium cf. griseofulvum</name>
    <dbReference type="NCBI Taxonomy" id="2972120"/>
    <lineage>
        <taxon>Eukaryota</taxon>
        <taxon>Fungi</taxon>
        <taxon>Dikarya</taxon>
        <taxon>Ascomycota</taxon>
        <taxon>Pezizomycotina</taxon>
        <taxon>Eurotiomycetes</taxon>
        <taxon>Eurotiomycetidae</taxon>
        <taxon>Eurotiales</taxon>
        <taxon>Aspergillaceae</taxon>
        <taxon>Penicillium</taxon>
    </lineage>
</organism>
<gene>
    <name evidence="10" type="ORF">N7472_006825</name>
</gene>
<dbReference type="SUPFAM" id="SSF52151">
    <property type="entry name" value="FabD/lysophospholipase-like"/>
    <property type="match status" value="1"/>
</dbReference>
<dbReference type="SMART" id="SM00825">
    <property type="entry name" value="PKS_KS"/>
    <property type="match status" value="1"/>
</dbReference>
<dbReference type="InterPro" id="IPR001031">
    <property type="entry name" value="Thioesterase"/>
</dbReference>
<dbReference type="GO" id="GO:0032259">
    <property type="term" value="P:methylation"/>
    <property type="evidence" value="ECO:0007669"/>
    <property type="project" value="UniProtKB-KW"/>
</dbReference>
<keyword evidence="2" id="KW-0597">Phosphoprotein</keyword>
<dbReference type="InterPro" id="IPR032088">
    <property type="entry name" value="SAT"/>
</dbReference>
<keyword evidence="1" id="KW-0596">Phosphopantetheine</keyword>
<evidence type="ECO:0000313" key="11">
    <source>
        <dbReference type="Proteomes" id="UP001150879"/>
    </source>
</evidence>
<keyword evidence="11" id="KW-1185">Reference proteome</keyword>
<dbReference type="Gene3D" id="3.40.50.1820">
    <property type="entry name" value="alpha/beta hydrolase"/>
    <property type="match status" value="1"/>
</dbReference>
<feature type="domain" description="Ketosynthase family 3 (KS3)" evidence="8">
    <location>
        <begin position="374"/>
        <end position="796"/>
    </location>
</feature>
<evidence type="ECO:0000256" key="3">
    <source>
        <dbReference type="ARBA" id="ARBA00022603"/>
    </source>
</evidence>
<evidence type="ECO:0000259" key="7">
    <source>
        <dbReference type="PROSITE" id="PS50075"/>
    </source>
</evidence>
<dbReference type="GO" id="GO:0004315">
    <property type="term" value="F:3-oxoacyl-[acyl-carrier-protein] synthase activity"/>
    <property type="evidence" value="ECO:0007669"/>
    <property type="project" value="InterPro"/>
</dbReference>
<keyword evidence="3" id="KW-0489">Methyltransferase</keyword>
<feature type="active site" description="Proton donor; for dehydratase activity" evidence="5">
    <location>
        <position position="1498"/>
    </location>
</feature>
<dbReference type="InterPro" id="IPR014030">
    <property type="entry name" value="Ketoacyl_synth_N"/>
</dbReference>
<dbReference type="PANTHER" id="PTHR43775:SF37">
    <property type="entry name" value="SI:DKEY-61P9.11"/>
    <property type="match status" value="1"/>
</dbReference>
<dbReference type="Gene3D" id="1.10.1200.10">
    <property type="entry name" value="ACP-like"/>
    <property type="match status" value="2"/>
</dbReference>
<dbReference type="OrthoDB" id="329835at2759"/>
<dbReference type="InterPro" id="IPR016035">
    <property type="entry name" value="Acyl_Trfase/lysoPLipase"/>
</dbReference>
<reference evidence="10" key="2">
    <citation type="journal article" date="2023" name="IMA Fungus">
        <title>Comparative genomic study of the Penicillium genus elucidates a diverse pangenome and 15 lateral gene transfer events.</title>
        <authorList>
            <person name="Petersen C."/>
            <person name="Sorensen T."/>
            <person name="Nielsen M.R."/>
            <person name="Sondergaard T.E."/>
            <person name="Sorensen J.L."/>
            <person name="Fitzpatrick D.A."/>
            <person name="Frisvad J.C."/>
            <person name="Nielsen K.L."/>
        </authorList>
    </citation>
    <scope>NUCLEOTIDE SEQUENCE</scope>
    <source>
        <strain evidence="10">IBT 16849</strain>
    </source>
</reference>
<feature type="active site" description="Proton acceptor; for dehydratase activity" evidence="5">
    <location>
        <position position="1305"/>
    </location>
</feature>
<feature type="domain" description="Carrier" evidence="7">
    <location>
        <begin position="1756"/>
        <end position="1833"/>
    </location>
</feature>
<dbReference type="PROSITE" id="PS50075">
    <property type="entry name" value="CARRIER"/>
    <property type="match status" value="1"/>
</dbReference>
<dbReference type="SUPFAM" id="SSF47336">
    <property type="entry name" value="ACP-like"/>
    <property type="match status" value="2"/>
</dbReference>
<dbReference type="InterPro" id="IPR016036">
    <property type="entry name" value="Malonyl_transacylase_ACP-bd"/>
</dbReference>
<dbReference type="GO" id="GO:0006633">
    <property type="term" value="P:fatty acid biosynthetic process"/>
    <property type="evidence" value="ECO:0007669"/>
    <property type="project" value="InterPro"/>
</dbReference>
<dbReference type="InterPro" id="IPR049551">
    <property type="entry name" value="PKS_DH_C"/>
</dbReference>
<dbReference type="PROSITE" id="PS00606">
    <property type="entry name" value="KS3_1"/>
    <property type="match status" value="1"/>
</dbReference>
<dbReference type="EMBL" id="JAPQKP010000004">
    <property type="protein sequence ID" value="KAJ5194359.1"/>
    <property type="molecule type" value="Genomic_DNA"/>
</dbReference>
<dbReference type="Pfam" id="PF00109">
    <property type="entry name" value="ketoacyl-synt"/>
    <property type="match status" value="1"/>
</dbReference>
<dbReference type="NCBIfam" id="TIGR04532">
    <property type="entry name" value="PT_fungal_PKS"/>
    <property type="match status" value="1"/>
</dbReference>
<name>A0A9W9JDG3_9EURO</name>
<dbReference type="Gene3D" id="3.40.366.10">
    <property type="entry name" value="Malonyl-Coenzyme A Acyl Carrier Protein, domain 2"/>
    <property type="match status" value="3"/>
</dbReference>
<dbReference type="PROSITE" id="PS00012">
    <property type="entry name" value="PHOSPHOPANTETHEINE"/>
    <property type="match status" value="1"/>
</dbReference>
<dbReference type="InterPro" id="IPR049900">
    <property type="entry name" value="PKS_mFAS_DH"/>
</dbReference>
<dbReference type="Pfam" id="PF00698">
    <property type="entry name" value="Acyl_transf_1"/>
    <property type="match status" value="1"/>
</dbReference>
<reference evidence="10" key="1">
    <citation type="submission" date="2022-11" db="EMBL/GenBank/DDBJ databases">
        <authorList>
            <person name="Petersen C."/>
        </authorList>
    </citation>
    <scope>NUCLEOTIDE SEQUENCE</scope>
    <source>
        <strain evidence="10">IBT 16849</strain>
    </source>
</reference>
<dbReference type="Pfam" id="PF02801">
    <property type="entry name" value="Ketoacyl-synt_C"/>
    <property type="match status" value="1"/>
</dbReference>
<dbReference type="Gene3D" id="3.40.47.10">
    <property type="match status" value="1"/>
</dbReference>
<evidence type="ECO:0000313" key="10">
    <source>
        <dbReference type="EMBL" id="KAJ5194359.1"/>
    </source>
</evidence>
<dbReference type="InterPro" id="IPR030918">
    <property type="entry name" value="PT_fungal_PKS"/>
</dbReference>
<dbReference type="Proteomes" id="UP001150879">
    <property type="component" value="Unassembled WGS sequence"/>
</dbReference>
<dbReference type="InterPro" id="IPR042104">
    <property type="entry name" value="PKS_dehydratase_sf"/>
</dbReference>
<keyword evidence="4" id="KW-0808">Transferase</keyword>
<dbReference type="GO" id="GO:0017000">
    <property type="term" value="P:antibiotic biosynthetic process"/>
    <property type="evidence" value="ECO:0007669"/>
    <property type="project" value="UniProtKB-ARBA"/>
</dbReference>
<dbReference type="GO" id="GO:0004312">
    <property type="term" value="F:fatty acid synthase activity"/>
    <property type="evidence" value="ECO:0007669"/>
    <property type="project" value="TreeGrafter"/>
</dbReference>
<evidence type="ECO:0000259" key="8">
    <source>
        <dbReference type="PROSITE" id="PS52004"/>
    </source>
</evidence>
<feature type="region of interest" description="C-terminal hotdog fold" evidence="5">
    <location>
        <begin position="1434"/>
        <end position="1584"/>
    </location>
</feature>
<evidence type="ECO:0000256" key="5">
    <source>
        <dbReference type="PROSITE-ProRule" id="PRU01363"/>
    </source>
</evidence>
<dbReference type="Gene3D" id="3.30.70.3290">
    <property type="match status" value="1"/>
</dbReference>
<dbReference type="InterPro" id="IPR016039">
    <property type="entry name" value="Thiolase-like"/>
</dbReference>
<dbReference type="InterPro" id="IPR014031">
    <property type="entry name" value="Ketoacyl_synth_C"/>
</dbReference>
<dbReference type="InterPro" id="IPR020841">
    <property type="entry name" value="PKS_Beta-ketoAc_synthase_dom"/>
</dbReference>
<dbReference type="Gene3D" id="3.10.129.110">
    <property type="entry name" value="Polyketide synthase dehydratase"/>
    <property type="match status" value="1"/>
</dbReference>
<dbReference type="SUPFAM" id="SSF53474">
    <property type="entry name" value="alpha/beta-Hydrolases"/>
    <property type="match status" value="1"/>
</dbReference>
<dbReference type="GO" id="GO:0008168">
    <property type="term" value="F:methyltransferase activity"/>
    <property type="evidence" value="ECO:0007669"/>
    <property type="project" value="UniProtKB-KW"/>
</dbReference>
<dbReference type="Pfam" id="PF16073">
    <property type="entry name" value="SAT"/>
    <property type="match status" value="1"/>
</dbReference>
<dbReference type="Pfam" id="PF14765">
    <property type="entry name" value="PS-DH"/>
    <property type="match status" value="1"/>
</dbReference>
<dbReference type="InterPro" id="IPR036736">
    <property type="entry name" value="ACP-like_sf"/>
</dbReference>
<accession>A0A9W9JDG3</accession>
<dbReference type="CDD" id="cd00833">
    <property type="entry name" value="PKS"/>
    <property type="match status" value="1"/>
</dbReference>
<evidence type="ECO:0000259" key="9">
    <source>
        <dbReference type="PROSITE" id="PS52019"/>
    </source>
</evidence>
<evidence type="ECO:0000256" key="2">
    <source>
        <dbReference type="ARBA" id="ARBA00022553"/>
    </source>
</evidence>
<protein>
    <submittedName>
        <fullName evidence="10">Type I iterative polyketide synthase</fullName>
    </submittedName>
</protein>
<dbReference type="InterPro" id="IPR009081">
    <property type="entry name" value="PP-bd_ACP"/>
</dbReference>
<dbReference type="InterPro" id="IPR029058">
    <property type="entry name" value="AB_hydrolase_fold"/>
</dbReference>
<feature type="region of interest" description="N-terminal hotdog fold" evidence="5">
    <location>
        <begin position="1274"/>
        <end position="1410"/>
    </location>
</feature>
<dbReference type="Pfam" id="PF00975">
    <property type="entry name" value="Thioesterase"/>
    <property type="match status" value="1"/>
</dbReference>
<dbReference type="Pfam" id="PF22621">
    <property type="entry name" value="CurL-like_PKS_C"/>
    <property type="match status" value="1"/>
</dbReference>
<comment type="caution">
    <text evidence="10">The sequence shown here is derived from an EMBL/GenBank/DDBJ whole genome shotgun (WGS) entry which is preliminary data.</text>
</comment>
<dbReference type="SMART" id="SM00827">
    <property type="entry name" value="PKS_AT"/>
    <property type="match status" value="1"/>
</dbReference>
<dbReference type="InterPro" id="IPR006162">
    <property type="entry name" value="Ppantetheine_attach_site"/>
</dbReference>
<evidence type="ECO:0000256" key="1">
    <source>
        <dbReference type="ARBA" id="ARBA00022450"/>
    </source>
</evidence>
<dbReference type="InterPro" id="IPR001227">
    <property type="entry name" value="Ac_transferase_dom_sf"/>
</dbReference>
<feature type="domain" description="PKS/mFAS DH" evidence="9">
    <location>
        <begin position="1274"/>
        <end position="1584"/>
    </location>
</feature>
<sequence length="2116" mass="230876">MDHITHVAFFGGQGSRTLFSPSVTSSSRRATLNSNTVSLLLSSCHSAFLGELLYLRSLGQLPNWAVFDSVRAPLDLLGVSEQCQKNPIIQGVVLCVHQLVTYLHVEQDWPHKAGSAVAGLCSGILPAAVAASSRDVSAFISSSKEAVRLAFWIGYRVGELSARLGSADWQLHPWSLAVTGLDRAEMEQTLNTFTNNHPVSAQAPLRISSISGNTFLSLTGDSRLLQRLRSDYISSPAHCEPIDVYGLYHGGCEELPTLEAVLQDMKQRNIAFPDISDLVIPLWSAKDGSLLTEKSELDTSFGEYVLRCILIDSSEWAKTWTNIIQSNSKNLTVTTIGPGSYSFLLRASRSIGMDTSLTPRIIDGVIEQPYEPDHDGFAIVGMSVNFPMGATKEQLWHTLENGLSALQEIPDTRFEVSGYSDGKRSMSTRTGNFLENPFLFDHGFFNISPREALSMDPQQKLLLQGAKIALDDAGYVPDATPSFQRDSIGCYIGVATDDYVQNLIDDIDVYYSPGTLRAFLSGKISYGFGLSGPSTVVDTACSSSLTAIYQACRALQNGDCSAAIAGGVNAITSPDMFLGLARAHFLSENGQCKAFDAGADGYSRAEGCGLFIIKRLQDAIDENDRIYGVIKEVEVNQCGNAKSITHPHGPTQAKLFKRLLHKTGYHPSSISVIEAHGTGTQAGDATEVSSIASVFSRLHPSRNSVQLTSIKSNIGHAEAASGAAGLAKLLLMLTNNKIPPQIGLKSINPRFSALKSDNIHIATEIKEWTPTAGKPRRALLNNFGAAGSNAALVLQESPLKQENNQWEKRRAAYNFLLSAKSADALEKYRLEFIQMLRITPDTELHNVCYTVTARREIYDHRISIVCESTQDALRSLENENIMKQITQPGKRPIIFLCSGQGGCYPGMGKSLLSTAPVFKRAVDECDEVLESLGYSRTTPYLTDGCAPMTPEEVLVVSQVSCFVVEYGLACLWLSFNIQPDFVLGHSLGEYTALAISGAIPLRDALSLVAFRAQLMAEKCKLGRTGMLACDLSVSEIESLLKSALGARSSLEVACINGKTDLVLSGSVEDLSWLAEVLERDGRRYKRLDVSLGFHSAALDPILEALRQFCANIVFSTPKFPIGSCHYGRQLKFEDLTPEYFVKQARGAVQFDALLASISQDTRFQSPLAFIEIGPAPITLPLVKHVFSDSDCLLLPSLRRKQDPWATICNSLSNLSNVHHGIDFREVFAGTNATVTDVPCYPFQQSAIYVPYKERAGVKSAGKNSEATNCPRYFHLLENFPRPGEDPTNLQFETRVASISKYITGHMVGGQSLCPASIYHGMLLEASTVNPITKQGHSLVVQSMIFSRPLLHLEASEERSIRMTLESPTSQNLQISDTTTWKFAFQSVNTVGNDNSIVHCSGQVEYEPQPVTETYLALKGAYVKRQLNHLRSEHIPHNHFQTRMIYQVIFPRVVTYSDIYQTLKELTIVDGSLEAFGSFRSPEDPHGPSKGLLSPVYVDTLLHAAGFVANSHIEASEACICSKVESCRVSVQKIRPGQEFSIYCSLLPSGDGVLVGEAYAIDSDGTVVAAVEGMHFQKLNLASFKRHLSRFNSSSLASTNTPIACPPIATAIEDKRPRKKRYPVAEASPDDGRHSIAELLSQICEIPSQAIMTSSSLSRLGIDSLMKLELCDGMRRLFPQQQLDVALVMDAETVKDLQDCVHLADEGPGLGDPTRSPNDDSLIQRSSVHGADKSGWITSSSNNQLIPPASPSPLPQSSLGDTFVSILHEITGVPESDISLNTTIGSLGVDSLLSLELSDILSDRIGQRIPHEAIHSEFRLSDLENLVSSQTSTATTDPDPGAMTPLSSTSYSPTVRATALATGSADQIPLFLFHDGGGTVGMYKSLGNLGPVNCSVFGIGNPEWVAGPHWALSLTSMAAHYATMIFSASEGETIVLGGWSFGGVLAHEVAQQLSSLGQKVQGVILIDSPCPRDHTPLPPAVIEYVLNSMRRPRAPDLKLTDDYMRSILRSQFQNHARFLSEYSHGCHDSKPSTIIPYVMLQCEDVFDTTSLCGVHYPFLEDQAARGDNNHAWEEFLNQKIPVLMIPGNHFEPFKPETTTLVSEQMQRAYRMIVDSEQ</sequence>
<dbReference type="PROSITE" id="PS52019">
    <property type="entry name" value="PKS_MFAS_DH"/>
    <property type="match status" value="1"/>
</dbReference>
<feature type="region of interest" description="Disordered" evidence="6">
    <location>
        <begin position="1828"/>
        <end position="1849"/>
    </location>
</feature>
<dbReference type="InterPro" id="IPR014043">
    <property type="entry name" value="Acyl_transferase_dom"/>
</dbReference>
<evidence type="ECO:0000256" key="4">
    <source>
        <dbReference type="ARBA" id="ARBA00022679"/>
    </source>
</evidence>
<dbReference type="SUPFAM" id="SSF55048">
    <property type="entry name" value="Probable ACP-binding domain of malonyl-CoA ACP transacylase"/>
    <property type="match status" value="1"/>
</dbReference>
<dbReference type="SUPFAM" id="SSF53901">
    <property type="entry name" value="Thiolase-like"/>
    <property type="match status" value="1"/>
</dbReference>
<dbReference type="Pfam" id="PF00550">
    <property type="entry name" value="PP-binding"/>
    <property type="match status" value="2"/>
</dbReference>
<dbReference type="GO" id="GO:0044550">
    <property type="term" value="P:secondary metabolite biosynthetic process"/>
    <property type="evidence" value="ECO:0007669"/>
    <property type="project" value="UniProtKB-ARBA"/>
</dbReference>
<dbReference type="InterPro" id="IPR018201">
    <property type="entry name" value="Ketoacyl_synth_AS"/>
</dbReference>
<dbReference type="InterPro" id="IPR050091">
    <property type="entry name" value="PKS_NRPS_Biosynth_Enz"/>
</dbReference>
<dbReference type="PROSITE" id="PS52004">
    <property type="entry name" value="KS3_2"/>
    <property type="match status" value="1"/>
</dbReference>
<evidence type="ECO:0000256" key="6">
    <source>
        <dbReference type="SAM" id="MobiDB-lite"/>
    </source>
</evidence>
<dbReference type="PANTHER" id="PTHR43775">
    <property type="entry name" value="FATTY ACID SYNTHASE"/>
    <property type="match status" value="1"/>
</dbReference>
<proteinExistence type="predicted"/>